<evidence type="ECO:0000256" key="5">
    <source>
        <dbReference type="ARBA" id="ARBA00022989"/>
    </source>
</evidence>
<dbReference type="PANTHER" id="PTHR30576:SF0">
    <property type="entry name" value="UNDECAPRENYL-PHOSPHATE N-ACETYLGALACTOSAMINYL 1-PHOSPHATE TRANSFERASE-RELATED"/>
    <property type="match status" value="1"/>
</dbReference>
<dbReference type="Pfam" id="PF13727">
    <property type="entry name" value="CoA_binding_3"/>
    <property type="match status" value="1"/>
</dbReference>
<comment type="caution">
    <text evidence="9">The sequence shown here is derived from an EMBL/GenBank/DDBJ whole genome shotgun (WGS) entry which is preliminary data.</text>
</comment>
<dbReference type="PANTHER" id="PTHR30576">
    <property type="entry name" value="COLANIC BIOSYNTHESIS UDP-GLUCOSE LIPID CARRIER TRANSFERASE"/>
    <property type="match status" value="1"/>
</dbReference>
<evidence type="ECO:0000256" key="6">
    <source>
        <dbReference type="ARBA" id="ARBA00023136"/>
    </source>
</evidence>
<comment type="similarity">
    <text evidence="2">Belongs to the bacterial sugar transferase family.</text>
</comment>
<feature type="transmembrane region" description="Helical" evidence="7">
    <location>
        <begin position="49"/>
        <end position="68"/>
    </location>
</feature>
<dbReference type="InterPro" id="IPR017475">
    <property type="entry name" value="EPS_sugar_tfrase"/>
</dbReference>
<name>A0A2W7PEU6_9BURK</name>
<evidence type="ECO:0000256" key="4">
    <source>
        <dbReference type="ARBA" id="ARBA00022692"/>
    </source>
</evidence>
<dbReference type="InterPro" id="IPR003362">
    <property type="entry name" value="Bact_transf"/>
</dbReference>
<gene>
    <name evidence="9" type="ORF">C7416_102575</name>
</gene>
<dbReference type="GO" id="GO:0016020">
    <property type="term" value="C:membrane"/>
    <property type="evidence" value="ECO:0007669"/>
    <property type="project" value="UniProtKB-SubCell"/>
</dbReference>
<evidence type="ECO:0000259" key="8">
    <source>
        <dbReference type="Pfam" id="PF02397"/>
    </source>
</evidence>
<evidence type="ECO:0000256" key="3">
    <source>
        <dbReference type="ARBA" id="ARBA00022679"/>
    </source>
</evidence>
<reference evidence="9" key="1">
    <citation type="submission" date="2018-06" db="EMBL/GenBank/DDBJ databases">
        <title>Genomic Encyclopedia of Type Strains, Phase IV (KMG-V): Genome sequencing to study the core and pangenomes of soil and plant-associated prokaryotes.</title>
        <authorList>
            <person name="Whitman W."/>
        </authorList>
    </citation>
    <scope>NUCLEOTIDE SEQUENCE [LARGE SCALE GENOMIC DNA]</scope>
    <source>
        <strain evidence="9">MLR2-44</strain>
    </source>
</reference>
<sequence length="465" mass="52908">MGIYRDMFARHHDQLALMARLLDAGTIWVAAILASEVRFDTAQAPIHQFIQYFACAIAFIVLPGFDVYTSWRGRSLFSLAARLLSAWSLVWLVSLLLTYLLHQTDSLSRLWMVYWYLFALAGLVALRVVSRAVLNLLRVAGANNKRVVIVGFGRTGQEMYRRATASHTTGYKISGIYAAEGEPTPEGRRRINDSADIAAFAREHGIAEIWLTLPMSEHRLMQEIAFSLRNDFIDIKWMPSVLDFDLLNHNVGNFLGMPAVEMNKPPSLGVRGTIKAIFDRTFAALVLVALSPLFLLIAVLIKRDSPGPVFFKQERLGLDGRVIHVYKFRSMKVHAEHGVVTQATKGDSRITPIGAFLRRTSLDELPQFINVLKGEMSVVGPRPHAMAHNNMYKEQLDFYMLRHRVKPGITGWAQINGYRGETDTLDKMAKRVEHDIFYIRNWSFWLDLRIIFWTAFRGWMGSNAY</sequence>
<dbReference type="Gene3D" id="3.40.50.720">
    <property type="entry name" value="NAD(P)-binding Rossmann-like Domain"/>
    <property type="match status" value="1"/>
</dbReference>
<feature type="domain" description="Bacterial sugar transferase" evidence="8">
    <location>
        <begin position="275"/>
        <end position="456"/>
    </location>
</feature>
<evidence type="ECO:0000256" key="1">
    <source>
        <dbReference type="ARBA" id="ARBA00004141"/>
    </source>
</evidence>
<protein>
    <submittedName>
        <fullName evidence="9">Colanic acid biosynthesis UDP-glucose lipid carrier transferase</fullName>
    </submittedName>
</protein>
<proteinExistence type="inferred from homology"/>
<dbReference type="NCBIfam" id="TIGR03023">
    <property type="entry name" value="WcaJ_sugtrans"/>
    <property type="match status" value="1"/>
</dbReference>
<keyword evidence="4 7" id="KW-0812">Transmembrane</keyword>
<dbReference type="InterPro" id="IPR036291">
    <property type="entry name" value="NAD(P)-bd_dom_sf"/>
</dbReference>
<evidence type="ECO:0000256" key="7">
    <source>
        <dbReference type="SAM" id="Phobius"/>
    </source>
</evidence>
<dbReference type="Proteomes" id="UP000249638">
    <property type="component" value="Unassembled WGS sequence"/>
</dbReference>
<keyword evidence="5 7" id="KW-1133">Transmembrane helix</keyword>
<dbReference type="NCBIfam" id="TIGR03025">
    <property type="entry name" value="EPS_sugtrans"/>
    <property type="match status" value="1"/>
</dbReference>
<dbReference type="Pfam" id="PF02397">
    <property type="entry name" value="Bac_transf"/>
    <property type="match status" value="1"/>
</dbReference>
<evidence type="ECO:0000313" key="9">
    <source>
        <dbReference type="EMBL" id="PZX32400.1"/>
    </source>
</evidence>
<keyword evidence="10" id="KW-1185">Reference proteome</keyword>
<evidence type="ECO:0000256" key="2">
    <source>
        <dbReference type="ARBA" id="ARBA00006464"/>
    </source>
</evidence>
<organism evidence="9 10">
    <name type="scientific">Cupriavidus phytorum</name>
    <dbReference type="NCBI Taxonomy" id="3024399"/>
    <lineage>
        <taxon>Bacteria</taxon>
        <taxon>Pseudomonadati</taxon>
        <taxon>Pseudomonadota</taxon>
        <taxon>Betaproteobacteria</taxon>
        <taxon>Burkholderiales</taxon>
        <taxon>Burkholderiaceae</taxon>
        <taxon>Cupriavidus</taxon>
    </lineage>
</organism>
<feature type="transmembrane region" description="Helical" evidence="7">
    <location>
        <begin position="21"/>
        <end position="37"/>
    </location>
</feature>
<dbReference type="AlphaFoldDB" id="A0A2W7PEU6"/>
<accession>A0A2W7PEU6</accession>
<keyword evidence="6 7" id="KW-0472">Membrane</keyword>
<feature type="transmembrane region" description="Helical" evidence="7">
    <location>
        <begin position="80"/>
        <end position="101"/>
    </location>
</feature>
<dbReference type="SUPFAM" id="SSF51735">
    <property type="entry name" value="NAD(P)-binding Rossmann-fold domains"/>
    <property type="match status" value="1"/>
</dbReference>
<dbReference type="GO" id="GO:0016780">
    <property type="term" value="F:phosphotransferase activity, for other substituted phosphate groups"/>
    <property type="evidence" value="ECO:0007669"/>
    <property type="project" value="TreeGrafter"/>
</dbReference>
<keyword evidence="3 9" id="KW-0808">Transferase</keyword>
<feature type="transmembrane region" description="Helical" evidence="7">
    <location>
        <begin position="281"/>
        <end position="301"/>
    </location>
</feature>
<evidence type="ECO:0000313" key="10">
    <source>
        <dbReference type="Proteomes" id="UP000249638"/>
    </source>
</evidence>
<feature type="transmembrane region" description="Helical" evidence="7">
    <location>
        <begin position="113"/>
        <end position="137"/>
    </location>
</feature>
<comment type="subcellular location">
    <subcellularLocation>
        <location evidence="1">Membrane</location>
        <topology evidence="1">Multi-pass membrane protein</topology>
    </subcellularLocation>
</comment>
<dbReference type="EMBL" id="QKZN01000002">
    <property type="protein sequence ID" value="PZX32400.1"/>
    <property type="molecule type" value="Genomic_DNA"/>
</dbReference>
<dbReference type="InterPro" id="IPR017473">
    <property type="entry name" value="Undecaprenyl-P_gluc_Ptfrase"/>
</dbReference>